<feature type="binding site" evidence="4">
    <location>
        <position position="52"/>
    </location>
    <ligand>
        <name>ATP</name>
        <dbReference type="ChEBI" id="CHEBI:30616"/>
    </ligand>
</feature>
<evidence type="ECO:0000259" key="6">
    <source>
        <dbReference type="PROSITE" id="PS50011"/>
    </source>
</evidence>
<dbReference type="InterPro" id="IPR000719">
    <property type="entry name" value="Prot_kinase_dom"/>
</dbReference>
<dbReference type="InterPro" id="IPR008271">
    <property type="entry name" value="Ser/Thr_kinase_AS"/>
</dbReference>
<protein>
    <recommendedName>
        <fullName evidence="1">non-specific serine/threonine protein kinase</fullName>
        <ecNumber evidence="1">2.7.11.1</ecNumber>
    </recommendedName>
</protein>
<dbReference type="Pfam" id="PF00069">
    <property type="entry name" value="Pkinase"/>
    <property type="match status" value="1"/>
</dbReference>
<dbReference type="PANTHER" id="PTHR48012:SF18">
    <property type="entry name" value="HAPPYHOUR, ISOFORM A"/>
    <property type="match status" value="1"/>
</dbReference>
<dbReference type="InterPro" id="IPR011009">
    <property type="entry name" value="Kinase-like_dom_sf"/>
</dbReference>
<evidence type="ECO:0000256" key="1">
    <source>
        <dbReference type="ARBA" id="ARBA00012513"/>
    </source>
</evidence>
<keyword evidence="3 4" id="KW-0067">ATP-binding</keyword>
<dbReference type="SMART" id="SM00220">
    <property type="entry name" value="S_TKc"/>
    <property type="match status" value="1"/>
</dbReference>
<reference evidence="8" key="1">
    <citation type="submission" date="2020-05" db="EMBL/GenBank/DDBJ databases">
        <title>Phylogenomic resolution of chytrid fungi.</title>
        <authorList>
            <person name="Stajich J.E."/>
            <person name="Amses K."/>
            <person name="Simmons R."/>
            <person name="Seto K."/>
            <person name="Myers J."/>
            <person name="Bonds A."/>
            <person name="Quandt C.A."/>
            <person name="Barry K."/>
            <person name="Liu P."/>
            <person name="Grigoriev I."/>
            <person name="Longcore J.E."/>
            <person name="James T.Y."/>
        </authorList>
    </citation>
    <scope>NUCLEOTIDE SEQUENCE</scope>
    <source>
        <strain evidence="8">JEL0379</strain>
    </source>
</reference>
<dbReference type="Pfam" id="PF00780">
    <property type="entry name" value="CNH"/>
    <property type="match status" value="2"/>
</dbReference>
<feature type="compositionally biased region" description="Polar residues" evidence="5">
    <location>
        <begin position="894"/>
        <end position="904"/>
    </location>
</feature>
<feature type="compositionally biased region" description="Polar residues" evidence="5">
    <location>
        <begin position="354"/>
        <end position="371"/>
    </location>
</feature>
<dbReference type="PROSITE" id="PS50219">
    <property type="entry name" value="CNH"/>
    <property type="match status" value="1"/>
</dbReference>
<dbReference type="EMBL" id="JADGJQ010000019">
    <property type="protein sequence ID" value="KAJ3179898.1"/>
    <property type="molecule type" value="Genomic_DNA"/>
</dbReference>
<dbReference type="EC" id="2.7.11.1" evidence="1"/>
<accession>A0AAD5TRA4</accession>
<feature type="compositionally biased region" description="Polar residues" evidence="5">
    <location>
        <begin position="835"/>
        <end position="850"/>
    </location>
</feature>
<feature type="domain" description="Protein kinase" evidence="6">
    <location>
        <begin position="23"/>
        <end position="284"/>
    </location>
</feature>
<feature type="compositionally biased region" description="Pro residues" evidence="5">
    <location>
        <begin position="1179"/>
        <end position="1197"/>
    </location>
</feature>
<dbReference type="PANTHER" id="PTHR48012">
    <property type="entry name" value="STERILE20-LIKE KINASE, ISOFORM B-RELATED"/>
    <property type="match status" value="1"/>
</dbReference>
<dbReference type="Gene3D" id="1.10.510.10">
    <property type="entry name" value="Transferase(Phosphotransferase) domain 1"/>
    <property type="match status" value="1"/>
</dbReference>
<feature type="compositionally biased region" description="Low complexity" evidence="5">
    <location>
        <begin position="1219"/>
        <end position="1229"/>
    </location>
</feature>
<feature type="compositionally biased region" description="Pro residues" evidence="5">
    <location>
        <begin position="1230"/>
        <end position="1242"/>
    </location>
</feature>
<evidence type="ECO:0000313" key="8">
    <source>
        <dbReference type="EMBL" id="KAJ3179898.1"/>
    </source>
</evidence>
<feature type="region of interest" description="Disordered" evidence="5">
    <location>
        <begin position="888"/>
        <end position="925"/>
    </location>
</feature>
<dbReference type="PROSITE" id="PS00108">
    <property type="entry name" value="PROTEIN_KINASE_ST"/>
    <property type="match status" value="1"/>
</dbReference>
<evidence type="ECO:0000313" key="9">
    <source>
        <dbReference type="Proteomes" id="UP001212152"/>
    </source>
</evidence>
<feature type="compositionally biased region" description="Pro residues" evidence="5">
    <location>
        <begin position="1084"/>
        <end position="1104"/>
    </location>
</feature>
<feature type="region of interest" description="Disordered" evidence="5">
    <location>
        <begin position="510"/>
        <end position="534"/>
    </location>
</feature>
<evidence type="ECO:0000256" key="5">
    <source>
        <dbReference type="SAM" id="MobiDB-lite"/>
    </source>
</evidence>
<dbReference type="GO" id="GO:0035556">
    <property type="term" value="P:intracellular signal transduction"/>
    <property type="evidence" value="ECO:0007669"/>
    <property type="project" value="TreeGrafter"/>
</dbReference>
<sequence length="1242" mass="137144">MSVQQYGRQFPILLRTPSPRGHVELLETIGKGNYGYVYKGRLLATKEVSAVKVVFLKEDELRETLLEMEILEQCNHPNITRYMGCYLKGLDLWICMEFCGGGALDSIYRAIRKPLTEDQIACIIYESVMGLDYLHTKVALIHRDIKAGNVLLTENGECKLADFGVSAKLSSVGARARTFIGTPYWMAPEVIMTDPENATHGSASYDAKADIWSIGITAIEIAEKNPPLSDIHPMRALTLIPTSELGLAKPKNWSKTFQEFIAVCLIKDPTKRPSAAQLLAHPFLAKASALPRQKIMTELVQKAKLAREKKKAGYDMDDDDDEDEKKDEIPAKAVAETMKQAKQAKQQQHIAPLSVQSARPPTAASITSSMSGDVPTFTEGPMDPANRVLEPVLIPGTSKLDVLTADLLDGTHVLVGTEKGLFFVDMRLAEAERQLVPLIRNTRFKQIEVLQDYGIMVALSGKHDHVRQYRLSSLRKLIMYIEGANAQNLARMENAPEIAASHIRTGNKFTSATGTTQSSDMSGNRSPSTADGEDDMYRGLHNVAEEDEASLVARWTGDYIKIIATRDTRAFMIQRTETSIFMGVLFRHDIILFEWAKEPYLKFMKLKAFWLPEGPKCMEILHDGLVVREIFLGYSSEANLVNIDDSRVKEIEVQRDFREKAGKGAKARWQTFVQIPFTDAARKELREANVHVTVNRKLAAVARATTKANPSSSKPKPDRYFLGTYHKLTRVVDLYGQIMMGSGVGGWNNGFIWREPPLQLLLRPVDWVYGLGKSGIEVVDWRSATLVQTLAIDSDSTLRALNGQGGALFVALDRKKKGGALYWMKEKESEKPLDNVTSSESINDQTSAQQPVAAPRTSSQSSGVSSPSDPVSDLADQAQGMAINHNDQRAHLQHSGSSAHQQPQHYAASPSAIVDASQKQSSAGVVPGNKVFGTLEFAAPGGPHPIRTTSNASSISSGRRSGPVSPSGSPGQYRRDGMGHPQGGGRQQPPPMHLHQHPPAGYDPRQDPRNDPRYDPRNDPRYDPRNDARNDPRHDPRNDPRYDPRNDPRYDSRAQPQGGYIQHQPPMDPRYAQPPAVYGQPAPGYGPPPSGFGPPPGVYVPPPANYGHLPQLAYPPPRPPHGAGSPAPRLRRQGSGDMDMQGNPHQPPQQILYQQGDPQYGPPGGGELRYHPGYNPQDAPHPPPHQRSRAAPPPQGPPGAYYDYQDDGSAPYRQPPPQHHAQYQQHGQPPQQPSPPAPRRER</sequence>
<evidence type="ECO:0000259" key="7">
    <source>
        <dbReference type="PROSITE" id="PS50219"/>
    </source>
</evidence>
<keyword evidence="9" id="KW-1185">Reference proteome</keyword>
<feature type="region of interest" description="Disordered" evidence="5">
    <location>
        <begin position="348"/>
        <end position="375"/>
    </location>
</feature>
<comment type="caution">
    <text evidence="8">The sequence shown here is derived from an EMBL/GenBank/DDBJ whole genome shotgun (WGS) entry which is preliminary data.</text>
</comment>
<feature type="domain" description="CNH" evidence="7">
    <location>
        <begin position="399"/>
        <end position="805"/>
    </location>
</feature>
<evidence type="ECO:0000256" key="2">
    <source>
        <dbReference type="ARBA" id="ARBA00022741"/>
    </source>
</evidence>
<dbReference type="Proteomes" id="UP001212152">
    <property type="component" value="Unassembled WGS sequence"/>
</dbReference>
<feature type="region of interest" description="Disordered" evidence="5">
    <location>
        <begin position="937"/>
        <end position="1242"/>
    </location>
</feature>
<keyword evidence="2 4" id="KW-0547">Nucleotide-binding</keyword>
<name>A0AAD5TRA4_9FUNG</name>
<organism evidence="8 9">
    <name type="scientific">Geranomyces variabilis</name>
    <dbReference type="NCBI Taxonomy" id="109894"/>
    <lineage>
        <taxon>Eukaryota</taxon>
        <taxon>Fungi</taxon>
        <taxon>Fungi incertae sedis</taxon>
        <taxon>Chytridiomycota</taxon>
        <taxon>Chytridiomycota incertae sedis</taxon>
        <taxon>Chytridiomycetes</taxon>
        <taxon>Spizellomycetales</taxon>
        <taxon>Powellomycetaceae</taxon>
        <taxon>Geranomyces</taxon>
    </lineage>
</organism>
<dbReference type="SUPFAM" id="SSF56112">
    <property type="entry name" value="Protein kinase-like (PK-like)"/>
    <property type="match status" value="1"/>
</dbReference>
<dbReference type="GO" id="GO:0005737">
    <property type="term" value="C:cytoplasm"/>
    <property type="evidence" value="ECO:0007669"/>
    <property type="project" value="TreeGrafter"/>
</dbReference>
<dbReference type="FunFam" id="1.10.510.10:FF:000421">
    <property type="entry name" value="Serine/threonine-protein kinase PAK 6"/>
    <property type="match status" value="1"/>
</dbReference>
<dbReference type="AlphaFoldDB" id="A0AAD5TRA4"/>
<gene>
    <name evidence="8" type="ORF">HDU87_002466</name>
</gene>
<dbReference type="PROSITE" id="PS00107">
    <property type="entry name" value="PROTEIN_KINASE_ATP"/>
    <property type="match status" value="1"/>
</dbReference>
<proteinExistence type="predicted"/>
<dbReference type="InterPro" id="IPR017441">
    <property type="entry name" value="Protein_kinase_ATP_BS"/>
</dbReference>
<feature type="compositionally biased region" description="Basic and acidic residues" evidence="5">
    <location>
        <begin position="1004"/>
        <end position="1052"/>
    </location>
</feature>
<evidence type="ECO:0000256" key="3">
    <source>
        <dbReference type="ARBA" id="ARBA00022840"/>
    </source>
</evidence>
<dbReference type="GO" id="GO:0004674">
    <property type="term" value="F:protein serine/threonine kinase activity"/>
    <property type="evidence" value="ECO:0007669"/>
    <property type="project" value="UniProtKB-EC"/>
</dbReference>
<feature type="compositionally biased region" description="Low complexity" evidence="5">
    <location>
        <begin position="858"/>
        <end position="873"/>
    </location>
</feature>
<evidence type="ECO:0000256" key="4">
    <source>
        <dbReference type="PROSITE-ProRule" id="PRU10141"/>
    </source>
</evidence>
<dbReference type="InterPro" id="IPR050629">
    <property type="entry name" value="STE20/SPS1-PAK"/>
</dbReference>
<dbReference type="InterPro" id="IPR001180">
    <property type="entry name" value="CNH_dom"/>
</dbReference>
<feature type="compositionally biased region" description="Polar residues" evidence="5">
    <location>
        <begin position="510"/>
        <end position="529"/>
    </location>
</feature>
<feature type="region of interest" description="Disordered" evidence="5">
    <location>
        <begin position="829"/>
        <end position="874"/>
    </location>
</feature>
<dbReference type="GO" id="GO:0005524">
    <property type="term" value="F:ATP binding"/>
    <property type="evidence" value="ECO:0007669"/>
    <property type="project" value="UniProtKB-UniRule"/>
</dbReference>
<dbReference type="PROSITE" id="PS50011">
    <property type="entry name" value="PROTEIN_KINASE_DOM"/>
    <property type="match status" value="1"/>
</dbReference>
<feature type="compositionally biased region" description="Low complexity" evidence="5">
    <location>
        <begin position="953"/>
        <end position="971"/>
    </location>
</feature>
<feature type="compositionally biased region" description="Low complexity" evidence="5">
    <location>
        <begin position="1074"/>
        <end position="1083"/>
    </location>
</feature>